<name>A0A1A9VH83_GLOAU</name>
<sequence>MNEKTIKVAEAYKPSKLISSLDALKLAKCNYAIMEETFTIITEQQTHSVYGKTLNRTFITLPYNKQ</sequence>
<accession>A0A1A9VH83</accession>
<dbReference type="Proteomes" id="UP000078200">
    <property type="component" value="Unassembled WGS sequence"/>
</dbReference>
<dbReference type="VEuPathDB" id="VectorBase:GAUT037202"/>
<dbReference type="AlphaFoldDB" id="A0A1A9VH83"/>
<proteinExistence type="predicted"/>
<organism evidence="1 2">
    <name type="scientific">Glossina austeni</name>
    <name type="common">Savannah tsetse fly</name>
    <dbReference type="NCBI Taxonomy" id="7395"/>
    <lineage>
        <taxon>Eukaryota</taxon>
        <taxon>Metazoa</taxon>
        <taxon>Ecdysozoa</taxon>
        <taxon>Arthropoda</taxon>
        <taxon>Hexapoda</taxon>
        <taxon>Insecta</taxon>
        <taxon>Pterygota</taxon>
        <taxon>Neoptera</taxon>
        <taxon>Endopterygota</taxon>
        <taxon>Diptera</taxon>
        <taxon>Brachycera</taxon>
        <taxon>Muscomorpha</taxon>
        <taxon>Hippoboscoidea</taxon>
        <taxon>Glossinidae</taxon>
        <taxon>Glossina</taxon>
    </lineage>
</organism>
<reference evidence="1" key="1">
    <citation type="submission" date="2020-05" db="UniProtKB">
        <authorList>
            <consortium name="EnsemblMetazoa"/>
        </authorList>
    </citation>
    <scope>IDENTIFICATION</scope>
    <source>
        <strain evidence="1">TTRI</strain>
    </source>
</reference>
<protein>
    <submittedName>
        <fullName evidence="1">Uncharacterized protein</fullName>
    </submittedName>
</protein>
<dbReference type="EnsemblMetazoa" id="GAUT037202-RA">
    <property type="protein sequence ID" value="GAUT037202-PA"/>
    <property type="gene ID" value="GAUT037202"/>
</dbReference>
<keyword evidence="2" id="KW-1185">Reference proteome</keyword>
<evidence type="ECO:0000313" key="2">
    <source>
        <dbReference type="Proteomes" id="UP000078200"/>
    </source>
</evidence>
<evidence type="ECO:0000313" key="1">
    <source>
        <dbReference type="EnsemblMetazoa" id="GAUT037202-PA"/>
    </source>
</evidence>